<accession>A0A834HNZ6</accession>
<keyword evidence="4" id="KW-1185">Reference proteome</keyword>
<protein>
    <submittedName>
        <fullName evidence="3">Uncharacterized protein</fullName>
    </submittedName>
</protein>
<sequence length="79" mass="8650">MHFAEEVGSGVGRSARQKMRSPSGYNGTGWVALSRWRRGEGCGGQLSPTFAPLGNFPENRKNTGRRNGTDLVMFWAGFT</sequence>
<evidence type="ECO:0000313" key="3">
    <source>
        <dbReference type="EMBL" id="KAF7264798.1"/>
    </source>
</evidence>
<dbReference type="EMBL" id="JAACXV010015920">
    <property type="protein sequence ID" value="KAF7264797.1"/>
    <property type="molecule type" value="Genomic_DNA"/>
</dbReference>
<dbReference type="AlphaFoldDB" id="A0A834HNZ6"/>
<proteinExistence type="predicted"/>
<reference evidence="3" key="1">
    <citation type="submission" date="2020-08" db="EMBL/GenBank/DDBJ databases">
        <title>Genome sequencing and assembly of the red palm weevil Rhynchophorus ferrugineus.</title>
        <authorList>
            <person name="Dias G.B."/>
            <person name="Bergman C.M."/>
            <person name="Manee M."/>
        </authorList>
    </citation>
    <scope>NUCLEOTIDE SEQUENCE</scope>
    <source>
        <strain evidence="3">AA-2017</strain>
        <tissue evidence="3">Whole larva</tissue>
    </source>
</reference>
<evidence type="ECO:0000313" key="4">
    <source>
        <dbReference type="Proteomes" id="UP000625711"/>
    </source>
</evidence>
<gene>
    <name evidence="3" type="ORF">GWI33_022345</name>
    <name evidence="2" type="ORF">GWI33_022346</name>
</gene>
<dbReference type="EMBL" id="JAACXV010015916">
    <property type="protein sequence ID" value="KAF7264798.1"/>
    <property type="molecule type" value="Genomic_DNA"/>
</dbReference>
<evidence type="ECO:0000313" key="2">
    <source>
        <dbReference type="EMBL" id="KAF7264797.1"/>
    </source>
</evidence>
<comment type="caution">
    <text evidence="3">The sequence shown here is derived from an EMBL/GenBank/DDBJ whole genome shotgun (WGS) entry which is preliminary data.</text>
</comment>
<evidence type="ECO:0000256" key="1">
    <source>
        <dbReference type="SAM" id="MobiDB-lite"/>
    </source>
</evidence>
<feature type="region of interest" description="Disordered" evidence="1">
    <location>
        <begin position="1"/>
        <end position="25"/>
    </location>
</feature>
<dbReference type="Proteomes" id="UP000625711">
    <property type="component" value="Unassembled WGS sequence"/>
</dbReference>
<organism evidence="3 4">
    <name type="scientific">Rhynchophorus ferrugineus</name>
    <name type="common">Red palm weevil</name>
    <name type="synonym">Curculio ferrugineus</name>
    <dbReference type="NCBI Taxonomy" id="354439"/>
    <lineage>
        <taxon>Eukaryota</taxon>
        <taxon>Metazoa</taxon>
        <taxon>Ecdysozoa</taxon>
        <taxon>Arthropoda</taxon>
        <taxon>Hexapoda</taxon>
        <taxon>Insecta</taxon>
        <taxon>Pterygota</taxon>
        <taxon>Neoptera</taxon>
        <taxon>Endopterygota</taxon>
        <taxon>Coleoptera</taxon>
        <taxon>Polyphaga</taxon>
        <taxon>Cucujiformia</taxon>
        <taxon>Curculionidae</taxon>
        <taxon>Dryophthorinae</taxon>
        <taxon>Rhynchophorus</taxon>
    </lineage>
</organism>
<name>A0A834HNZ6_RHYFE</name>